<accession>A0A1D2N0G8</accession>
<gene>
    <name evidence="7" type="ORF">Ocin01_07874</name>
</gene>
<dbReference type="SUPFAM" id="SSF48452">
    <property type="entry name" value="TPR-like"/>
    <property type="match status" value="1"/>
</dbReference>
<dbReference type="GO" id="GO:0003341">
    <property type="term" value="P:cilium movement"/>
    <property type="evidence" value="ECO:0007669"/>
    <property type="project" value="TreeGrafter"/>
</dbReference>
<keyword evidence="2" id="KW-0963">Cytoplasm</keyword>
<dbReference type="EMBL" id="LJIJ01000321">
    <property type="protein sequence ID" value="ODM98797.1"/>
    <property type="molecule type" value="Genomic_DNA"/>
</dbReference>
<name>A0A1D2N0G8_ORCCI</name>
<comment type="function">
    <text evidence="6">Axonemal protein which is implicated in axonemal and/or peri-axonemal structure assembly and regulates flagellum assembly and beating and therefore sperm motility.</text>
</comment>
<sequence>MKRGQQLPELLLPGIPSAPKGKRFITAAEIDYQKRKRRLAPRLPVLKPEDLIGTLEQPFYQTLLRDLMASGNSVVADEINNLLRKEERDRKAGRVKNRMTPVKLIEQPEVLRKIADTLRLEQTLLHEGKKESAMLICKQLADSFLLQDRSIWLARHFYLAVLYRCRKICPKSTDRLQAEIHCLLAYIARENNESLESALAIAIDHLAVCRTLSRDQNWQFKPNTILVKLKRPIAFYGITTDGRLKLTNDVYEVVDACTMSIYMIASLLEHELLISLANQIMHSSHHKAPSDEDLKNAHEFADLALQLALEVRQPVALSSALTRFGIVLRHVGAYEDAMRYFQQLQQHANFIADPATEAIAYHNMGLCYIGWVWAGMMNAVEALECFAQQKELASIVLVRELEGNSMQEIGHVLLQEGHLWEAEEAYAKAYEDFHYAEAARKLISDDRKSVDASSNQHPNHESMNRCEVSWAMFGVAAGHKLWSRHAGLCRSGKSPDLRSVLQFKCGRKPLNPVGRPDYNFEEISEMKRPWEPDSLKEVAPTLAEAEVSESSWEDGFMFSKANEDSKKKKKKAVGFDSNVLDNALSQAMDIRESLAIMQSGPLSRKSQHDALKGLLEVKKELDAEKTNLFSQRVSQVLEKDRAMRMSLHSALSARGSTVSATLMDKRPTLGSLAAVAKAVASFSSMAGKSKSVVSN</sequence>
<dbReference type="GO" id="GO:0005929">
    <property type="term" value="C:cilium"/>
    <property type="evidence" value="ECO:0007669"/>
    <property type="project" value="TreeGrafter"/>
</dbReference>
<evidence type="ECO:0000256" key="2">
    <source>
        <dbReference type="ARBA" id="ARBA00022490"/>
    </source>
</evidence>
<keyword evidence="8" id="KW-1185">Reference proteome</keyword>
<organism evidence="7 8">
    <name type="scientific">Orchesella cincta</name>
    <name type="common">Springtail</name>
    <name type="synonym">Podura cincta</name>
    <dbReference type="NCBI Taxonomy" id="48709"/>
    <lineage>
        <taxon>Eukaryota</taxon>
        <taxon>Metazoa</taxon>
        <taxon>Ecdysozoa</taxon>
        <taxon>Arthropoda</taxon>
        <taxon>Hexapoda</taxon>
        <taxon>Collembola</taxon>
        <taxon>Entomobryomorpha</taxon>
        <taxon>Entomobryoidea</taxon>
        <taxon>Orchesellidae</taxon>
        <taxon>Orchesellinae</taxon>
        <taxon>Orchesella</taxon>
    </lineage>
</organism>
<keyword evidence="3" id="KW-0677">Repeat</keyword>
<dbReference type="PANTHER" id="PTHR46630:SF1">
    <property type="entry name" value="TETRATRICOPEPTIDE REPEAT PROTEIN 29"/>
    <property type="match status" value="1"/>
</dbReference>
<dbReference type="InterPro" id="IPR051476">
    <property type="entry name" value="Bac_ResReg_Asp_Phosphatase"/>
</dbReference>
<dbReference type="InterPro" id="IPR011990">
    <property type="entry name" value="TPR-like_helical_dom_sf"/>
</dbReference>
<dbReference type="OrthoDB" id="10638932at2759"/>
<dbReference type="GO" id="GO:0005737">
    <property type="term" value="C:cytoplasm"/>
    <property type="evidence" value="ECO:0007669"/>
    <property type="project" value="UniProtKB-SubCell"/>
</dbReference>
<keyword evidence="4" id="KW-0802">TPR repeat</keyword>
<protein>
    <recommendedName>
        <fullName evidence="5">Tetratricopeptide repeat protein 29</fullName>
    </recommendedName>
</protein>
<dbReference type="PANTHER" id="PTHR46630">
    <property type="entry name" value="TETRATRICOPEPTIDE REPEAT PROTEIN 29"/>
    <property type="match status" value="1"/>
</dbReference>
<reference evidence="7 8" key="1">
    <citation type="journal article" date="2016" name="Genome Biol. Evol.">
        <title>Gene Family Evolution Reflects Adaptation to Soil Environmental Stressors in the Genome of the Collembolan Orchesella cincta.</title>
        <authorList>
            <person name="Faddeeva-Vakhrusheva A."/>
            <person name="Derks M.F."/>
            <person name="Anvar S.Y."/>
            <person name="Agamennone V."/>
            <person name="Suring W."/>
            <person name="Smit S."/>
            <person name="van Straalen N.M."/>
            <person name="Roelofs D."/>
        </authorList>
    </citation>
    <scope>NUCLEOTIDE SEQUENCE [LARGE SCALE GENOMIC DNA]</scope>
    <source>
        <tissue evidence="7">Mixed pool</tissue>
    </source>
</reference>
<dbReference type="Proteomes" id="UP000094527">
    <property type="component" value="Unassembled WGS sequence"/>
</dbReference>
<dbReference type="AlphaFoldDB" id="A0A1D2N0G8"/>
<evidence type="ECO:0000313" key="7">
    <source>
        <dbReference type="EMBL" id="ODM98797.1"/>
    </source>
</evidence>
<evidence type="ECO:0000313" key="8">
    <source>
        <dbReference type="Proteomes" id="UP000094527"/>
    </source>
</evidence>
<dbReference type="Gene3D" id="1.25.40.10">
    <property type="entry name" value="Tetratricopeptide repeat domain"/>
    <property type="match status" value="1"/>
</dbReference>
<comment type="subcellular location">
    <subcellularLocation>
        <location evidence="1">Cytoplasm</location>
    </subcellularLocation>
</comment>
<evidence type="ECO:0000256" key="6">
    <source>
        <dbReference type="ARBA" id="ARBA00044739"/>
    </source>
</evidence>
<evidence type="ECO:0000256" key="3">
    <source>
        <dbReference type="ARBA" id="ARBA00022737"/>
    </source>
</evidence>
<evidence type="ECO:0000256" key="1">
    <source>
        <dbReference type="ARBA" id="ARBA00004496"/>
    </source>
</evidence>
<proteinExistence type="predicted"/>
<comment type="caution">
    <text evidence="7">The sequence shown here is derived from an EMBL/GenBank/DDBJ whole genome shotgun (WGS) entry which is preliminary data.</text>
</comment>
<evidence type="ECO:0000256" key="5">
    <source>
        <dbReference type="ARBA" id="ARBA00040665"/>
    </source>
</evidence>
<evidence type="ECO:0000256" key="4">
    <source>
        <dbReference type="ARBA" id="ARBA00022803"/>
    </source>
</evidence>